<dbReference type="PANTHER" id="PTHR37937">
    <property type="entry name" value="CONJUGATIVE TRANSFER: DNA TRANSPORT"/>
    <property type="match status" value="1"/>
</dbReference>
<dbReference type="Gene3D" id="3.40.50.300">
    <property type="entry name" value="P-loop containing nucleotide triphosphate hydrolases"/>
    <property type="match status" value="1"/>
</dbReference>
<accession>A0ABC8AZM7</accession>
<feature type="transmembrane region" description="Helical" evidence="7">
    <location>
        <begin position="63"/>
        <end position="87"/>
    </location>
</feature>
<evidence type="ECO:0000259" key="8">
    <source>
        <dbReference type="Pfam" id="PF12696"/>
    </source>
</evidence>
<evidence type="ECO:0000256" key="1">
    <source>
        <dbReference type="ARBA" id="ARBA00004651"/>
    </source>
</evidence>
<reference evidence="9 10" key="1">
    <citation type="submission" date="2016-10" db="EMBL/GenBank/DDBJ databases">
        <title>Genome sequence of Nocardia seriolae strain EM150506, isolated from Anguila japonica.</title>
        <authorList>
            <person name="Han H.-J."/>
        </authorList>
    </citation>
    <scope>NUCLEOTIDE SEQUENCE [LARGE SCALE GENOMIC DNA]</scope>
    <source>
        <strain evidence="9 10">EM150506</strain>
    </source>
</reference>
<proteinExistence type="predicted"/>
<evidence type="ECO:0000256" key="4">
    <source>
        <dbReference type="ARBA" id="ARBA00022989"/>
    </source>
</evidence>
<evidence type="ECO:0000256" key="7">
    <source>
        <dbReference type="SAM" id="Phobius"/>
    </source>
</evidence>
<keyword evidence="4 7" id="KW-1133">Transmembrane helix</keyword>
<dbReference type="InterPro" id="IPR032689">
    <property type="entry name" value="TraG-D_C"/>
</dbReference>
<evidence type="ECO:0000313" key="10">
    <source>
        <dbReference type="Proteomes" id="UP000180166"/>
    </source>
</evidence>
<gene>
    <name evidence="9" type="ORF">NS506_05552</name>
</gene>
<dbReference type="SUPFAM" id="SSF52540">
    <property type="entry name" value="P-loop containing nucleoside triphosphate hydrolases"/>
    <property type="match status" value="1"/>
</dbReference>
<dbReference type="Pfam" id="PF12696">
    <property type="entry name" value="TraG-D_C"/>
    <property type="match status" value="1"/>
</dbReference>
<dbReference type="Proteomes" id="UP000180166">
    <property type="component" value="Chromosome"/>
</dbReference>
<keyword evidence="3 7" id="KW-0812">Transmembrane</keyword>
<feature type="transmembrane region" description="Helical" evidence="7">
    <location>
        <begin position="20"/>
        <end position="42"/>
    </location>
</feature>
<feature type="domain" description="TraD/TraG TraM recognition site" evidence="8">
    <location>
        <begin position="454"/>
        <end position="565"/>
    </location>
</feature>
<keyword evidence="2" id="KW-1003">Cell membrane</keyword>
<protein>
    <recommendedName>
        <fullName evidence="8">TraD/TraG TraM recognition site domain-containing protein</fullName>
    </recommendedName>
</protein>
<dbReference type="GO" id="GO:0005886">
    <property type="term" value="C:plasma membrane"/>
    <property type="evidence" value="ECO:0007669"/>
    <property type="project" value="UniProtKB-SubCell"/>
</dbReference>
<name>A0ABC8AZM7_9NOCA</name>
<evidence type="ECO:0000313" key="9">
    <source>
        <dbReference type="EMBL" id="APA99598.1"/>
    </source>
</evidence>
<dbReference type="PANTHER" id="PTHR37937:SF1">
    <property type="entry name" value="CONJUGATIVE TRANSFER: DNA TRANSPORT"/>
    <property type="match status" value="1"/>
</dbReference>
<dbReference type="KEGG" id="nsr:NS506_05552"/>
<dbReference type="AlphaFoldDB" id="A0ABC8AZM7"/>
<dbReference type="EMBL" id="CP017839">
    <property type="protein sequence ID" value="APA99598.1"/>
    <property type="molecule type" value="Genomic_DNA"/>
</dbReference>
<evidence type="ECO:0000256" key="3">
    <source>
        <dbReference type="ARBA" id="ARBA00022692"/>
    </source>
</evidence>
<feature type="region of interest" description="Disordered" evidence="6">
    <location>
        <begin position="621"/>
        <end position="645"/>
    </location>
</feature>
<dbReference type="InterPro" id="IPR027417">
    <property type="entry name" value="P-loop_NTPase"/>
</dbReference>
<organism evidence="9 10">
    <name type="scientific">Nocardia seriolae</name>
    <dbReference type="NCBI Taxonomy" id="37332"/>
    <lineage>
        <taxon>Bacteria</taxon>
        <taxon>Bacillati</taxon>
        <taxon>Actinomycetota</taxon>
        <taxon>Actinomycetes</taxon>
        <taxon>Mycobacteriales</taxon>
        <taxon>Nocardiaceae</taxon>
        <taxon>Nocardia</taxon>
    </lineage>
</organism>
<evidence type="ECO:0000256" key="6">
    <source>
        <dbReference type="SAM" id="MobiDB-lite"/>
    </source>
</evidence>
<evidence type="ECO:0000256" key="5">
    <source>
        <dbReference type="ARBA" id="ARBA00023136"/>
    </source>
</evidence>
<dbReference type="RefSeq" id="WP_071344314.1">
    <property type="nucleotide sequence ID" value="NZ_CP017839.1"/>
</dbReference>
<evidence type="ECO:0000256" key="2">
    <source>
        <dbReference type="ARBA" id="ARBA00022475"/>
    </source>
</evidence>
<dbReference type="CDD" id="cd01127">
    <property type="entry name" value="TrwB_TraG_TraD_VirD4"/>
    <property type="match status" value="1"/>
</dbReference>
<keyword evidence="5 7" id="KW-0472">Membrane</keyword>
<sequence length="645" mass="69453">MAKAPVKDPAEPGPDRTLHLIYAGFAIFGTLWVAVQLGNLLSSPRQQIPINPIAIAVNMVKGNLHWPGAATIIVILIVLGAIGWQLWKRRQKANAGKGRLAVDDKADYMGSGGAIKALTASGVMERAGQFNLRVATDPLTRRSYVPGSLTDPTLYPAARDSETPLVPGIPIGIAVADGEMLYGSYEDLQVDIWGPRQGKTTSRVIPAILSAIGPVIVTSNKRDVVDATRDVRAAKGSPVFVFDPQGVGADSNELMYQQGPSWYWDPIAWVDVYAPGCEIRALQLAGHFSDAEGSPSVGQGADSYFDPEAEDLLAALFLAAGFAGKPITQVWEWVNNPIDHEPINILREQGMHYMAPSLVGQYNLDVKTRDGIFGAAKAMIRVLKLQHIIPWVVPSAGKQPFDESDFIDRNGTLYALSLEGRGSAAPLVAAMTEAVIEVATRKAMRSPGGRLPVPLLAALDEAANVVRWKDLPKNYSHFGSRGIVVMTVLQSWAQGARCWGPDGMEALWGAANIKVIGSGIDDMNFLQQRSEAIGDYDSITQSVSESSSGKSYSRSLGSSKTFNAHALSTLPRGRAILFASGTPAVLLRTTPWWDGDYAGPVARSIEAHDPHPQHKKTEIADLINSPSLIKEAQPDVESPKEVRPL</sequence>
<comment type="subcellular location">
    <subcellularLocation>
        <location evidence="1">Cell membrane</location>
        <topology evidence="1">Multi-pass membrane protein</topology>
    </subcellularLocation>
</comment>
<dbReference type="InterPro" id="IPR051539">
    <property type="entry name" value="T4SS-coupling_protein"/>
</dbReference>